<keyword evidence="3" id="KW-1185">Reference proteome</keyword>
<dbReference type="Proteomes" id="UP001589870">
    <property type="component" value="Unassembled WGS sequence"/>
</dbReference>
<evidence type="ECO:0000256" key="1">
    <source>
        <dbReference type="SAM" id="MobiDB-lite"/>
    </source>
</evidence>
<reference evidence="2 3" key="1">
    <citation type="submission" date="2024-09" db="EMBL/GenBank/DDBJ databases">
        <authorList>
            <person name="Sun Q."/>
            <person name="Mori K."/>
        </authorList>
    </citation>
    <scope>NUCLEOTIDE SEQUENCE [LARGE SCALE GENOMIC DNA]</scope>
    <source>
        <strain evidence="2 3">TBRC 1851</strain>
    </source>
</reference>
<protein>
    <recommendedName>
        <fullName evidence="4">DUF222 domain-containing protein</fullName>
    </recommendedName>
</protein>
<gene>
    <name evidence="2" type="ORF">ACFHYQ_10540</name>
</gene>
<accession>A0ABV6U426</accession>
<evidence type="ECO:0000313" key="3">
    <source>
        <dbReference type="Proteomes" id="UP001589870"/>
    </source>
</evidence>
<dbReference type="RefSeq" id="WP_394300928.1">
    <property type="nucleotide sequence ID" value="NZ_JBHMQT010000017.1"/>
</dbReference>
<proteinExistence type="predicted"/>
<sequence>MTTKKIGTSLDSEPREWVKAGADDAESVSERIAAVLQAERGRDAWLAEKVLAEELPWTTWLPEAERQMCARELLDHMVAGADTGELLPFSRALTSWRSTAVAWSDPRLARELQGPFAGDGPEAPRPTRAGTGHPRETDSRRRR</sequence>
<evidence type="ECO:0008006" key="4">
    <source>
        <dbReference type="Google" id="ProtNLM"/>
    </source>
</evidence>
<feature type="region of interest" description="Disordered" evidence="1">
    <location>
        <begin position="111"/>
        <end position="143"/>
    </location>
</feature>
<dbReference type="EMBL" id="JBHMQT010000017">
    <property type="protein sequence ID" value="MFC0862732.1"/>
    <property type="molecule type" value="Genomic_DNA"/>
</dbReference>
<comment type="caution">
    <text evidence="2">The sequence shown here is derived from an EMBL/GenBank/DDBJ whole genome shotgun (WGS) entry which is preliminary data.</text>
</comment>
<name>A0ABV6U426_9ACTN</name>
<organism evidence="2 3">
    <name type="scientific">Sphaerimonospora cavernae</name>
    <dbReference type="NCBI Taxonomy" id="1740611"/>
    <lineage>
        <taxon>Bacteria</taxon>
        <taxon>Bacillati</taxon>
        <taxon>Actinomycetota</taxon>
        <taxon>Actinomycetes</taxon>
        <taxon>Streptosporangiales</taxon>
        <taxon>Streptosporangiaceae</taxon>
        <taxon>Sphaerimonospora</taxon>
    </lineage>
</organism>
<evidence type="ECO:0000313" key="2">
    <source>
        <dbReference type="EMBL" id="MFC0862732.1"/>
    </source>
</evidence>
<feature type="compositionally biased region" description="Basic and acidic residues" evidence="1">
    <location>
        <begin position="133"/>
        <end position="143"/>
    </location>
</feature>